<feature type="domain" description="HMA" evidence="3">
    <location>
        <begin position="1"/>
        <end position="66"/>
    </location>
</feature>
<dbReference type="PANTHER" id="PTHR46594">
    <property type="entry name" value="P-TYPE CATION-TRANSPORTING ATPASE"/>
    <property type="match status" value="1"/>
</dbReference>
<dbReference type="Pfam" id="PF00403">
    <property type="entry name" value="HMA"/>
    <property type="match status" value="1"/>
</dbReference>
<dbReference type="CDD" id="cd00371">
    <property type="entry name" value="HMA"/>
    <property type="match status" value="1"/>
</dbReference>
<protein>
    <recommendedName>
        <fullName evidence="1">Copper chaperone CopZ</fullName>
    </recommendedName>
</protein>
<keyword evidence="2" id="KW-0479">Metal-binding</keyword>
<dbReference type="PROSITE" id="PS50846">
    <property type="entry name" value="HMA_2"/>
    <property type="match status" value="1"/>
</dbReference>
<evidence type="ECO:0000256" key="2">
    <source>
        <dbReference type="ARBA" id="ARBA00022723"/>
    </source>
</evidence>
<dbReference type="PANTHER" id="PTHR46594:SF4">
    <property type="entry name" value="P-TYPE CATION-TRANSPORTING ATPASE"/>
    <property type="match status" value="1"/>
</dbReference>
<evidence type="ECO:0000313" key="5">
    <source>
        <dbReference type="Proteomes" id="UP000199287"/>
    </source>
</evidence>
<keyword evidence="5" id="KW-1185">Reference proteome</keyword>
<reference evidence="5" key="1">
    <citation type="submission" date="2016-10" db="EMBL/GenBank/DDBJ databases">
        <authorList>
            <person name="Varghese N."/>
            <person name="Submissions S."/>
        </authorList>
    </citation>
    <scope>NUCLEOTIDE SEQUENCE [LARGE SCALE GENOMIC DNA]</scope>
    <source>
        <strain evidence="5">Z-7934</strain>
    </source>
</reference>
<evidence type="ECO:0000313" key="4">
    <source>
        <dbReference type="EMBL" id="SFH94023.1"/>
    </source>
</evidence>
<dbReference type="InterPro" id="IPR017969">
    <property type="entry name" value="Heavy-metal-associated_CS"/>
</dbReference>
<dbReference type="OrthoDB" id="9813965at2"/>
<evidence type="ECO:0000259" key="3">
    <source>
        <dbReference type="PROSITE" id="PS50846"/>
    </source>
</evidence>
<dbReference type="EMBL" id="FOQA01000004">
    <property type="protein sequence ID" value="SFH94023.1"/>
    <property type="molecule type" value="Genomic_DNA"/>
</dbReference>
<name>A0A1I3E595_9FIRM</name>
<dbReference type="PROSITE" id="PS01047">
    <property type="entry name" value="HMA_1"/>
    <property type="match status" value="1"/>
</dbReference>
<dbReference type="Proteomes" id="UP000199287">
    <property type="component" value="Unassembled WGS sequence"/>
</dbReference>
<dbReference type="PRINTS" id="PR00944">
    <property type="entry name" value="CUEXPORT"/>
</dbReference>
<sequence length="71" mass="7728">MKKLIKIEGMTCGHCSARVEKNLAKVDGVEEAVVDLEAKNAIVVLEKAVDNERITEAVDEAGYDVIDILDV</sequence>
<dbReference type="Gene3D" id="3.30.70.100">
    <property type="match status" value="1"/>
</dbReference>
<gene>
    <name evidence="4" type="ORF">SAMN05192551_104242</name>
</gene>
<dbReference type="SUPFAM" id="SSF55008">
    <property type="entry name" value="HMA, heavy metal-associated domain"/>
    <property type="match status" value="1"/>
</dbReference>
<dbReference type="InterPro" id="IPR036163">
    <property type="entry name" value="HMA_dom_sf"/>
</dbReference>
<dbReference type="AlphaFoldDB" id="A0A1I3E595"/>
<accession>A0A1I3E595</accession>
<dbReference type="RefSeq" id="WP_093371761.1">
    <property type="nucleotide sequence ID" value="NZ_FOQA01000004.1"/>
</dbReference>
<dbReference type="GO" id="GO:0005507">
    <property type="term" value="F:copper ion binding"/>
    <property type="evidence" value="ECO:0007669"/>
    <property type="project" value="InterPro"/>
</dbReference>
<dbReference type="STRING" id="69895.SAMN05192551_104242"/>
<dbReference type="FunFam" id="3.30.70.100:FF:000001">
    <property type="entry name" value="ATPase copper transporting beta"/>
    <property type="match status" value="1"/>
</dbReference>
<evidence type="ECO:0000256" key="1">
    <source>
        <dbReference type="ARBA" id="ARBA00015313"/>
    </source>
</evidence>
<dbReference type="GO" id="GO:0006825">
    <property type="term" value="P:copper ion transport"/>
    <property type="evidence" value="ECO:0007669"/>
    <property type="project" value="InterPro"/>
</dbReference>
<dbReference type="InterPro" id="IPR000428">
    <property type="entry name" value="Cu-bd"/>
</dbReference>
<organism evidence="4 5">
    <name type="scientific">Tindallia magadiensis</name>
    <dbReference type="NCBI Taxonomy" id="69895"/>
    <lineage>
        <taxon>Bacteria</taxon>
        <taxon>Bacillati</taxon>
        <taxon>Bacillota</taxon>
        <taxon>Clostridia</taxon>
        <taxon>Peptostreptococcales</taxon>
        <taxon>Tindalliaceae</taxon>
        <taxon>Tindallia</taxon>
    </lineage>
</organism>
<proteinExistence type="predicted"/>
<dbReference type="InterPro" id="IPR006121">
    <property type="entry name" value="HMA_dom"/>
</dbReference>